<dbReference type="Proteomes" id="UP000265515">
    <property type="component" value="Unassembled WGS sequence"/>
</dbReference>
<sequence length="228" mass="25614">MAGSQLSPLTPRGRELLKLQQVERIRERLERELKQATDRENEIKRRAARLDTLEADKAALEGLDESAMTDQVKILKKSMLSLHAHVDSRLDFMQNSLDQILDLLQRPGFRLAAQSPLPLMAMSGPFPVQAGTQPSGKGRDFGRYVRAGAHRWFVRETGKGNAASQQPPVVLLHGVPTQSYSFRVVMKQLSDNHGYHCFAPDWIGFGFTEKPQPKYDFAYTGECPTPVL</sequence>
<evidence type="ECO:0000256" key="1">
    <source>
        <dbReference type="SAM" id="Coils"/>
    </source>
</evidence>
<accession>A0A388JT52</accession>
<evidence type="ECO:0000259" key="2">
    <source>
        <dbReference type="Pfam" id="PF00561"/>
    </source>
</evidence>
<evidence type="ECO:0000313" key="3">
    <source>
        <dbReference type="EMBL" id="GBG60882.1"/>
    </source>
</evidence>
<dbReference type="Pfam" id="PF00561">
    <property type="entry name" value="Abhydrolase_1"/>
    <property type="match status" value="1"/>
</dbReference>
<comment type="caution">
    <text evidence="3">The sequence shown here is derived from an EMBL/GenBank/DDBJ whole genome shotgun (WGS) entry which is preliminary data.</text>
</comment>
<keyword evidence="4" id="KW-1185">Reference proteome</keyword>
<name>A0A388JT52_CHABU</name>
<dbReference type="OrthoDB" id="6431331at2759"/>
<evidence type="ECO:0000313" key="4">
    <source>
        <dbReference type="Proteomes" id="UP000265515"/>
    </source>
</evidence>
<dbReference type="Gene3D" id="3.40.50.1820">
    <property type="entry name" value="alpha/beta hydrolase"/>
    <property type="match status" value="1"/>
</dbReference>
<organism evidence="3 4">
    <name type="scientific">Chara braunii</name>
    <name type="common">Braun's stonewort</name>
    <dbReference type="NCBI Taxonomy" id="69332"/>
    <lineage>
        <taxon>Eukaryota</taxon>
        <taxon>Viridiplantae</taxon>
        <taxon>Streptophyta</taxon>
        <taxon>Charophyceae</taxon>
        <taxon>Charales</taxon>
        <taxon>Characeae</taxon>
        <taxon>Chara</taxon>
    </lineage>
</organism>
<feature type="coiled-coil region" evidence="1">
    <location>
        <begin position="12"/>
        <end position="46"/>
    </location>
</feature>
<feature type="domain" description="AB hydrolase-1" evidence="2">
    <location>
        <begin position="167"/>
        <end position="217"/>
    </location>
</feature>
<gene>
    <name evidence="3" type="ORF">CBR_g16003</name>
</gene>
<dbReference type="Gramene" id="GBG60882">
    <property type="protein sequence ID" value="GBG60882"/>
    <property type="gene ID" value="CBR_g16003"/>
</dbReference>
<protein>
    <recommendedName>
        <fullName evidence="2">AB hydrolase-1 domain-containing protein</fullName>
    </recommendedName>
</protein>
<dbReference type="InterPro" id="IPR000073">
    <property type="entry name" value="AB_hydrolase_1"/>
</dbReference>
<dbReference type="InterPro" id="IPR029058">
    <property type="entry name" value="AB_hydrolase_fold"/>
</dbReference>
<dbReference type="SUPFAM" id="SSF53474">
    <property type="entry name" value="alpha/beta-Hydrolases"/>
    <property type="match status" value="1"/>
</dbReference>
<dbReference type="STRING" id="69332.A0A388JT52"/>
<dbReference type="PANTHER" id="PTHR43194:SF2">
    <property type="entry name" value="PEROXISOMAL MEMBRANE PROTEIN LPX1"/>
    <property type="match status" value="1"/>
</dbReference>
<dbReference type="PANTHER" id="PTHR43194">
    <property type="entry name" value="HYDROLASE ALPHA/BETA FOLD FAMILY"/>
    <property type="match status" value="1"/>
</dbReference>
<dbReference type="InterPro" id="IPR050228">
    <property type="entry name" value="Carboxylesterase_BioH"/>
</dbReference>
<proteinExistence type="predicted"/>
<dbReference type="GO" id="GO:0009507">
    <property type="term" value="C:chloroplast"/>
    <property type="evidence" value="ECO:0007669"/>
    <property type="project" value="TreeGrafter"/>
</dbReference>
<dbReference type="AlphaFoldDB" id="A0A388JT52"/>
<reference evidence="3 4" key="1">
    <citation type="journal article" date="2018" name="Cell">
        <title>The Chara Genome: Secondary Complexity and Implications for Plant Terrestrialization.</title>
        <authorList>
            <person name="Nishiyama T."/>
            <person name="Sakayama H."/>
            <person name="Vries J.D."/>
            <person name="Buschmann H."/>
            <person name="Saint-Marcoux D."/>
            <person name="Ullrich K.K."/>
            <person name="Haas F.B."/>
            <person name="Vanderstraeten L."/>
            <person name="Becker D."/>
            <person name="Lang D."/>
            <person name="Vosolsobe S."/>
            <person name="Rombauts S."/>
            <person name="Wilhelmsson P.K.I."/>
            <person name="Janitza P."/>
            <person name="Kern R."/>
            <person name="Heyl A."/>
            <person name="Rumpler F."/>
            <person name="Villalobos L.I.A.C."/>
            <person name="Clay J.M."/>
            <person name="Skokan R."/>
            <person name="Toyoda A."/>
            <person name="Suzuki Y."/>
            <person name="Kagoshima H."/>
            <person name="Schijlen E."/>
            <person name="Tajeshwar N."/>
            <person name="Catarino B."/>
            <person name="Hetherington A.J."/>
            <person name="Saltykova A."/>
            <person name="Bonnot C."/>
            <person name="Breuninger H."/>
            <person name="Symeonidi A."/>
            <person name="Radhakrishnan G.V."/>
            <person name="Van Nieuwerburgh F."/>
            <person name="Deforce D."/>
            <person name="Chang C."/>
            <person name="Karol K.G."/>
            <person name="Hedrich R."/>
            <person name="Ulvskov P."/>
            <person name="Glockner G."/>
            <person name="Delwiche C.F."/>
            <person name="Petrasek J."/>
            <person name="Van de Peer Y."/>
            <person name="Friml J."/>
            <person name="Beilby M."/>
            <person name="Dolan L."/>
            <person name="Kohara Y."/>
            <person name="Sugano S."/>
            <person name="Fujiyama A."/>
            <person name="Delaux P.-M."/>
            <person name="Quint M."/>
            <person name="TheiBen G."/>
            <person name="Hagemann M."/>
            <person name="Harholt J."/>
            <person name="Dunand C."/>
            <person name="Zachgo S."/>
            <person name="Langdale J."/>
            <person name="Maumus F."/>
            <person name="Straeten D.V.D."/>
            <person name="Gould S.B."/>
            <person name="Rensing S.A."/>
        </authorList>
    </citation>
    <scope>NUCLEOTIDE SEQUENCE [LARGE SCALE GENOMIC DNA]</scope>
    <source>
        <strain evidence="3 4">S276</strain>
    </source>
</reference>
<dbReference type="EMBL" id="BFEA01000015">
    <property type="protein sequence ID" value="GBG60882.1"/>
    <property type="molecule type" value="Genomic_DNA"/>
</dbReference>
<keyword evidence="1" id="KW-0175">Coiled coil</keyword>